<comment type="caution">
    <text evidence="1">The sequence shown here is derived from an EMBL/GenBank/DDBJ whole genome shotgun (WGS) entry which is preliminary data.</text>
</comment>
<dbReference type="Gene3D" id="2.40.160.10">
    <property type="entry name" value="Porin"/>
    <property type="match status" value="1"/>
</dbReference>
<sequence length="212" mass="23521">MIGLAICACWTASAARAGVEFEIDDNAKLEIGFWGQGWYQFVENGKSNGSNLNDFMARRVYLSLKGQVTPYFEFFTHIASDRLGQEGLNNSSLGLGSGVAFRDFWITIKLDEAFKIQAGRMYVPLTRSFGTTSTKTLLTTDLPFLQGGVRGNIFYASKVGRDDGVTIWGNPFDGLIQYRFMVSEGVENDNNPDDKLRFVGRVALNLLDPEKG</sequence>
<dbReference type="InterPro" id="IPR010870">
    <property type="entry name" value="Porin_O/P"/>
</dbReference>
<evidence type="ECO:0000313" key="2">
    <source>
        <dbReference type="Proteomes" id="UP000324996"/>
    </source>
</evidence>
<evidence type="ECO:0000313" key="1">
    <source>
        <dbReference type="EMBL" id="GER05575.1"/>
    </source>
</evidence>
<protein>
    <recommendedName>
        <fullName evidence="3">Porin</fullName>
    </recommendedName>
</protein>
<evidence type="ECO:0008006" key="3">
    <source>
        <dbReference type="Google" id="ProtNLM"/>
    </source>
</evidence>
<keyword evidence="2" id="KW-1185">Reference proteome</keyword>
<dbReference type="InterPro" id="IPR023614">
    <property type="entry name" value="Porin_dom_sf"/>
</dbReference>
<dbReference type="Proteomes" id="UP000324996">
    <property type="component" value="Unassembled WGS sequence"/>
</dbReference>
<dbReference type="SUPFAM" id="SSF56935">
    <property type="entry name" value="Porins"/>
    <property type="match status" value="1"/>
</dbReference>
<gene>
    <name evidence="1" type="ORF">JCM17846_32570</name>
</gene>
<accession>A0A5A7ND74</accession>
<dbReference type="Pfam" id="PF07396">
    <property type="entry name" value="Porin_O_P"/>
    <property type="match status" value="1"/>
</dbReference>
<name>A0A5A7ND74_9PROT</name>
<organism evidence="1 2">
    <name type="scientific">Iodidimonas nitroreducens</name>
    <dbReference type="NCBI Taxonomy" id="1236968"/>
    <lineage>
        <taxon>Bacteria</taxon>
        <taxon>Pseudomonadati</taxon>
        <taxon>Pseudomonadota</taxon>
        <taxon>Alphaproteobacteria</taxon>
        <taxon>Iodidimonadales</taxon>
        <taxon>Iodidimonadaceae</taxon>
        <taxon>Iodidimonas</taxon>
    </lineage>
</organism>
<dbReference type="AlphaFoldDB" id="A0A5A7ND74"/>
<dbReference type="EMBL" id="BKCN01000030">
    <property type="protein sequence ID" value="GER05575.1"/>
    <property type="molecule type" value="Genomic_DNA"/>
</dbReference>
<reference evidence="1 2" key="1">
    <citation type="submission" date="2019-09" db="EMBL/GenBank/DDBJ databases">
        <title>NBRP : Genome information of microbial organism related human and environment.</title>
        <authorList>
            <person name="Hattori M."/>
            <person name="Oshima K."/>
            <person name="Inaba H."/>
            <person name="Suda W."/>
            <person name="Sakamoto M."/>
            <person name="Iino T."/>
            <person name="Kitahara M."/>
            <person name="Oshida Y."/>
            <person name="Iida T."/>
            <person name="Kudo T."/>
            <person name="Itoh T."/>
            <person name="Ohkuma M."/>
        </authorList>
    </citation>
    <scope>NUCLEOTIDE SEQUENCE [LARGE SCALE GENOMIC DNA]</scope>
    <source>
        <strain evidence="1 2">Q-1</strain>
    </source>
</reference>
<proteinExistence type="predicted"/>